<evidence type="ECO:0000313" key="1">
    <source>
        <dbReference type="EMBL" id="WAA11154.1"/>
    </source>
</evidence>
<sequence>MEKETKVKEEMMIQALRIQYSVLQLLDRTLHETYLYEKGLPENVQNEEVMHLTERMRKIIGRKPKLKEIYRKLEEDYGINLSNHNE</sequence>
<evidence type="ECO:0000313" key="2">
    <source>
        <dbReference type="Proteomes" id="UP001164718"/>
    </source>
</evidence>
<name>A0A9E8LYM4_9BACI</name>
<protein>
    <submittedName>
        <fullName evidence="1">Uncharacterized protein</fullName>
    </submittedName>
</protein>
<accession>A0A9E8LYM4</accession>
<keyword evidence="2" id="KW-1185">Reference proteome</keyword>
<organism evidence="1 2">
    <name type="scientific">Fervidibacillus albus</name>
    <dbReference type="NCBI Taxonomy" id="2980026"/>
    <lineage>
        <taxon>Bacteria</taxon>
        <taxon>Bacillati</taxon>
        <taxon>Bacillota</taxon>
        <taxon>Bacilli</taxon>
        <taxon>Bacillales</taxon>
        <taxon>Bacillaceae</taxon>
        <taxon>Fervidibacillus</taxon>
    </lineage>
</organism>
<dbReference type="EMBL" id="CP106878">
    <property type="protein sequence ID" value="WAA11154.1"/>
    <property type="molecule type" value="Genomic_DNA"/>
</dbReference>
<gene>
    <name evidence="1" type="ORF">OE104_07645</name>
</gene>
<reference evidence="1" key="1">
    <citation type="submission" date="2022-09" db="EMBL/GenBank/DDBJ databases">
        <title>Complete Genomes of Fervidibacillus albus and Fervidibacillus halotolerans isolated from tidal flat sediments.</title>
        <authorList>
            <person name="Kwon K.K."/>
            <person name="Yang S.-H."/>
            <person name="Park M.J."/>
            <person name="Oh H.-M."/>
        </authorList>
    </citation>
    <scope>NUCLEOTIDE SEQUENCE</scope>
    <source>
        <strain evidence="1">MEBiC13591</strain>
    </source>
</reference>
<dbReference type="RefSeq" id="WP_275418977.1">
    <property type="nucleotide sequence ID" value="NZ_CP106878.1"/>
</dbReference>
<proteinExistence type="predicted"/>
<dbReference type="AlphaFoldDB" id="A0A9E8LYM4"/>
<dbReference type="KEGG" id="faf:OE104_07645"/>
<dbReference type="Proteomes" id="UP001164718">
    <property type="component" value="Chromosome"/>
</dbReference>